<protein>
    <submittedName>
        <fullName evidence="1">Uncharacterized protein</fullName>
    </submittedName>
</protein>
<accession>A0AAN7H919</accession>
<reference evidence="1" key="1">
    <citation type="journal article" date="2023" name="Mol. Phylogenet. Evol.">
        <title>Genome-scale phylogeny and comparative genomics of the fungal order Sordariales.</title>
        <authorList>
            <person name="Hensen N."/>
            <person name="Bonometti L."/>
            <person name="Westerberg I."/>
            <person name="Brannstrom I.O."/>
            <person name="Guillou S."/>
            <person name="Cros-Aarteil S."/>
            <person name="Calhoun S."/>
            <person name="Haridas S."/>
            <person name="Kuo A."/>
            <person name="Mondo S."/>
            <person name="Pangilinan J."/>
            <person name="Riley R."/>
            <person name="LaButti K."/>
            <person name="Andreopoulos B."/>
            <person name="Lipzen A."/>
            <person name="Chen C."/>
            <person name="Yan M."/>
            <person name="Daum C."/>
            <person name="Ng V."/>
            <person name="Clum A."/>
            <person name="Steindorff A."/>
            <person name="Ohm R.A."/>
            <person name="Martin F."/>
            <person name="Silar P."/>
            <person name="Natvig D.O."/>
            <person name="Lalanne C."/>
            <person name="Gautier V."/>
            <person name="Ament-Velasquez S.L."/>
            <person name="Kruys A."/>
            <person name="Hutchinson M.I."/>
            <person name="Powell A.J."/>
            <person name="Barry K."/>
            <person name="Miller A.N."/>
            <person name="Grigoriev I.V."/>
            <person name="Debuchy R."/>
            <person name="Gladieux P."/>
            <person name="Hiltunen Thoren M."/>
            <person name="Johannesson H."/>
        </authorList>
    </citation>
    <scope>NUCLEOTIDE SEQUENCE</scope>
    <source>
        <strain evidence="1">CBS 532.94</strain>
    </source>
</reference>
<keyword evidence="2" id="KW-1185">Reference proteome</keyword>
<dbReference type="Proteomes" id="UP001303760">
    <property type="component" value="Unassembled WGS sequence"/>
</dbReference>
<proteinExistence type="predicted"/>
<organism evidence="1 2">
    <name type="scientific">Achaetomium macrosporum</name>
    <dbReference type="NCBI Taxonomy" id="79813"/>
    <lineage>
        <taxon>Eukaryota</taxon>
        <taxon>Fungi</taxon>
        <taxon>Dikarya</taxon>
        <taxon>Ascomycota</taxon>
        <taxon>Pezizomycotina</taxon>
        <taxon>Sordariomycetes</taxon>
        <taxon>Sordariomycetidae</taxon>
        <taxon>Sordariales</taxon>
        <taxon>Chaetomiaceae</taxon>
        <taxon>Achaetomium</taxon>
    </lineage>
</organism>
<sequence>MTQPVVIIETSSAKRRRMARRLGFRSMRAFEEWEEEIVLDHFANFICDYLAPGYTIVPDKRGFAEFVNLDREVEQRVQALEERRFEVVLNPDKNEWRAKDHYKHFIIGVVADDQWLGKHGIDCADIWKRNWTAKETTSKMFRYLLFLVREWYDGAGDDSHRRKMRQAQLSRH</sequence>
<dbReference type="EMBL" id="MU860306">
    <property type="protein sequence ID" value="KAK4235008.1"/>
    <property type="molecule type" value="Genomic_DNA"/>
</dbReference>
<gene>
    <name evidence="1" type="ORF">C8A03DRAFT_18178</name>
</gene>
<dbReference type="AlphaFoldDB" id="A0AAN7H919"/>
<reference evidence="1" key="2">
    <citation type="submission" date="2023-05" db="EMBL/GenBank/DDBJ databases">
        <authorList>
            <consortium name="Lawrence Berkeley National Laboratory"/>
            <person name="Steindorff A."/>
            <person name="Hensen N."/>
            <person name="Bonometti L."/>
            <person name="Westerberg I."/>
            <person name="Brannstrom I.O."/>
            <person name="Guillou S."/>
            <person name="Cros-Aarteil S."/>
            <person name="Calhoun S."/>
            <person name="Haridas S."/>
            <person name="Kuo A."/>
            <person name="Mondo S."/>
            <person name="Pangilinan J."/>
            <person name="Riley R."/>
            <person name="Labutti K."/>
            <person name="Andreopoulos B."/>
            <person name="Lipzen A."/>
            <person name="Chen C."/>
            <person name="Yanf M."/>
            <person name="Daum C."/>
            <person name="Ng V."/>
            <person name="Clum A."/>
            <person name="Ohm R."/>
            <person name="Martin F."/>
            <person name="Silar P."/>
            <person name="Natvig D."/>
            <person name="Lalanne C."/>
            <person name="Gautier V."/>
            <person name="Ament-Velasquez S.L."/>
            <person name="Kruys A."/>
            <person name="Hutchinson M.I."/>
            <person name="Powell A.J."/>
            <person name="Barry K."/>
            <person name="Miller A.N."/>
            <person name="Grigoriev I.V."/>
            <person name="Debuchy R."/>
            <person name="Gladieux P."/>
            <person name="Thoren M.H."/>
            <person name="Johannesson H."/>
        </authorList>
    </citation>
    <scope>NUCLEOTIDE SEQUENCE</scope>
    <source>
        <strain evidence="1">CBS 532.94</strain>
    </source>
</reference>
<name>A0AAN7H919_9PEZI</name>
<comment type="caution">
    <text evidence="1">The sequence shown here is derived from an EMBL/GenBank/DDBJ whole genome shotgun (WGS) entry which is preliminary data.</text>
</comment>
<evidence type="ECO:0000313" key="1">
    <source>
        <dbReference type="EMBL" id="KAK4235008.1"/>
    </source>
</evidence>
<evidence type="ECO:0000313" key="2">
    <source>
        <dbReference type="Proteomes" id="UP001303760"/>
    </source>
</evidence>